<comment type="similarity">
    <text evidence="1 4">Belongs to the short-chain dehydrogenases/reductases (SDR) family.</text>
</comment>
<reference evidence="5" key="2">
    <citation type="submission" date="2021-04" db="EMBL/GenBank/DDBJ databases">
        <authorList>
            <person name="Gilroy R."/>
        </authorList>
    </citation>
    <scope>NUCLEOTIDE SEQUENCE</scope>
    <source>
        <strain evidence="5">1345</strain>
    </source>
</reference>
<dbReference type="SUPFAM" id="SSF51735">
    <property type="entry name" value="NAD(P)-binding Rossmann-fold domains"/>
    <property type="match status" value="1"/>
</dbReference>
<keyword evidence="2" id="KW-0560">Oxidoreductase</keyword>
<evidence type="ECO:0000256" key="1">
    <source>
        <dbReference type="ARBA" id="ARBA00006484"/>
    </source>
</evidence>
<dbReference type="CDD" id="cd05233">
    <property type="entry name" value="SDR_c"/>
    <property type="match status" value="1"/>
</dbReference>
<evidence type="ECO:0000313" key="5">
    <source>
        <dbReference type="EMBL" id="HIY96664.1"/>
    </source>
</evidence>
<keyword evidence="3" id="KW-0753">Steroid metabolism</keyword>
<protein>
    <submittedName>
        <fullName evidence="5">SDR family oxidoreductase</fullName>
    </submittedName>
</protein>
<accession>A0A9D1ZVQ9</accession>
<dbReference type="FunFam" id="3.40.50.720:FF:000084">
    <property type="entry name" value="Short-chain dehydrogenase reductase"/>
    <property type="match status" value="1"/>
</dbReference>
<dbReference type="GO" id="GO:0008206">
    <property type="term" value="P:bile acid metabolic process"/>
    <property type="evidence" value="ECO:0007669"/>
    <property type="project" value="UniProtKB-ARBA"/>
</dbReference>
<dbReference type="PRINTS" id="PR00081">
    <property type="entry name" value="GDHRDH"/>
</dbReference>
<keyword evidence="3" id="KW-0443">Lipid metabolism</keyword>
<dbReference type="PRINTS" id="PR00080">
    <property type="entry name" value="SDRFAMILY"/>
</dbReference>
<dbReference type="Pfam" id="PF00106">
    <property type="entry name" value="adh_short"/>
    <property type="match status" value="1"/>
</dbReference>
<dbReference type="EMBL" id="DXCQ01000028">
    <property type="protein sequence ID" value="HIY96664.1"/>
    <property type="molecule type" value="Genomic_DNA"/>
</dbReference>
<name>A0A9D1ZVQ9_9FIRM</name>
<dbReference type="InterPro" id="IPR050259">
    <property type="entry name" value="SDR"/>
</dbReference>
<comment type="caution">
    <text evidence="5">The sequence shown here is derived from an EMBL/GenBank/DDBJ whole genome shotgun (WGS) entry which is preliminary data.</text>
</comment>
<dbReference type="Gene3D" id="3.40.50.720">
    <property type="entry name" value="NAD(P)-binding Rossmann-like Domain"/>
    <property type="match status" value="1"/>
</dbReference>
<reference evidence="5" key="1">
    <citation type="journal article" date="2021" name="PeerJ">
        <title>Extensive microbial diversity within the chicken gut microbiome revealed by metagenomics and culture.</title>
        <authorList>
            <person name="Gilroy R."/>
            <person name="Ravi A."/>
            <person name="Getino M."/>
            <person name="Pursley I."/>
            <person name="Horton D.L."/>
            <person name="Alikhan N.F."/>
            <person name="Baker D."/>
            <person name="Gharbi K."/>
            <person name="Hall N."/>
            <person name="Watson M."/>
            <person name="Adriaenssens E.M."/>
            <person name="Foster-Nyarko E."/>
            <person name="Jarju S."/>
            <person name="Secka A."/>
            <person name="Antonio M."/>
            <person name="Oren A."/>
            <person name="Chaudhuri R.R."/>
            <person name="La Ragione R."/>
            <person name="Hildebrand F."/>
            <person name="Pallen M.J."/>
        </authorList>
    </citation>
    <scope>NUCLEOTIDE SEQUENCE</scope>
    <source>
        <strain evidence="5">1345</strain>
    </source>
</reference>
<evidence type="ECO:0000256" key="4">
    <source>
        <dbReference type="RuleBase" id="RU000363"/>
    </source>
</evidence>
<dbReference type="InterPro" id="IPR036291">
    <property type="entry name" value="NAD(P)-bd_dom_sf"/>
</dbReference>
<dbReference type="GO" id="GO:0016491">
    <property type="term" value="F:oxidoreductase activity"/>
    <property type="evidence" value="ECO:0007669"/>
    <property type="project" value="UniProtKB-KW"/>
</dbReference>
<dbReference type="InterPro" id="IPR020904">
    <property type="entry name" value="Sc_DH/Rdtase_CS"/>
</dbReference>
<organism evidence="5 6">
    <name type="scientific">Candidatus Borkfalkia excrementigallinarum</name>
    <dbReference type="NCBI Taxonomy" id="2838506"/>
    <lineage>
        <taxon>Bacteria</taxon>
        <taxon>Bacillati</taxon>
        <taxon>Bacillota</taxon>
        <taxon>Clostridia</taxon>
        <taxon>Christensenellales</taxon>
        <taxon>Christensenellaceae</taxon>
        <taxon>Candidatus Borkfalkia</taxon>
    </lineage>
</organism>
<dbReference type="Proteomes" id="UP000886750">
    <property type="component" value="Unassembled WGS sequence"/>
</dbReference>
<evidence type="ECO:0000313" key="6">
    <source>
        <dbReference type="Proteomes" id="UP000886750"/>
    </source>
</evidence>
<proteinExistence type="inferred from homology"/>
<dbReference type="PANTHER" id="PTHR42879:SF2">
    <property type="entry name" value="3-OXOACYL-[ACYL-CARRIER-PROTEIN] REDUCTASE FABG"/>
    <property type="match status" value="1"/>
</dbReference>
<gene>
    <name evidence="5" type="ORF">H9729_03165</name>
</gene>
<dbReference type="AlphaFoldDB" id="A0A9D1ZVQ9"/>
<dbReference type="PROSITE" id="PS00061">
    <property type="entry name" value="ADH_SHORT"/>
    <property type="match status" value="1"/>
</dbReference>
<dbReference type="PANTHER" id="PTHR42879">
    <property type="entry name" value="3-OXOACYL-(ACYL-CARRIER-PROTEIN) REDUCTASE"/>
    <property type="match status" value="1"/>
</dbReference>
<evidence type="ECO:0000256" key="3">
    <source>
        <dbReference type="ARBA" id="ARBA00023221"/>
    </source>
</evidence>
<dbReference type="InterPro" id="IPR002347">
    <property type="entry name" value="SDR_fam"/>
</dbReference>
<sequence>MSGLKGRVAVITGAGGGIGRATSVALAKEGVNMVLLGENNPERLAETERAVLETGAKCLPLGGDLTDIDFLDKSVKTAAEKMGGIDILINNAGMAYNSKFEDTPEAVFDKIMKINVKVPYFLTQKVLPYLRKSDRASIVNLSSVVGHSGYPLQSAYVASKHAVLGFTKSLAAELYTENIRVHAICPGGVYTDMVKVARPDLSPEGMIMPEEIADIVLFFLKNRGNAVVDEICVHRVNKQPFLV</sequence>
<evidence type="ECO:0000256" key="2">
    <source>
        <dbReference type="ARBA" id="ARBA00023002"/>
    </source>
</evidence>